<protein>
    <submittedName>
        <fullName evidence="3">Uncharacterized protein</fullName>
    </submittedName>
</protein>
<accession>A0AA40C811</accession>
<evidence type="ECO:0000313" key="4">
    <source>
        <dbReference type="Proteomes" id="UP001174934"/>
    </source>
</evidence>
<name>A0AA40C811_9PEZI</name>
<evidence type="ECO:0000313" key="3">
    <source>
        <dbReference type="EMBL" id="KAK0628370.1"/>
    </source>
</evidence>
<feature type="compositionally biased region" description="Low complexity" evidence="1">
    <location>
        <begin position="162"/>
        <end position="174"/>
    </location>
</feature>
<reference evidence="3" key="1">
    <citation type="submission" date="2023-06" db="EMBL/GenBank/DDBJ databases">
        <title>Genome-scale phylogeny and comparative genomics of the fungal order Sordariales.</title>
        <authorList>
            <consortium name="Lawrence Berkeley National Laboratory"/>
            <person name="Hensen N."/>
            <person name="Bonometti L."/>
            <person name="Westerberg I."/>
            <person name="Brannstrom I.O."/>
            <person name="Guillou S."/>
            <person name="Cros-Aarteil S."/>
            <person name="Calhoun S."/>
            <person name="Haridas S."/>
            <person name="Kuo A."/>
            <person name="Mondo S."/>
            <person name="Pangilinan J."/>
            <person name="Riley R."/>
            <person name="LaButti K."/>
            <person name="Andreopoulos B."/>
            <person name="Lipzen A."/>
            <person name="Chen C."/>
            <person name="Yanf M."/>
            <person name="Daum C."/>
            <person name="Ng V."/>
            <person name="Clum A."/>
            <person name="Steindorff A."/>
            <person name="Ohm R."/>
            <person name="Martin F."/>
            <person name="Silar P."/>
            <person name="Natvig D."/>
            <person name="Lalanne C."/>
            <person name="Gautier V."/>
            <person name="Ament-velasquez S.L."/>
            <person name="Kruys A."/>
            <person name="Hutchinson M.I."/>
            <person name="Powell A.J."/>
            <person name="Barry K."/>
            <person name="Miller A.N."/>
            <person name="Grigoriev I.V."/>
            <person name="Debuchy R."/>
            <person name="Gladieux P."/>
            <person name="Thoren M.H."/>
            <person name="Johannesson H."/>
        </authorList>
    </citation>
    <scope>NUCLEOTIDE SEQUENCE</scope>
    <source>
        <strain evidence="3">SMH3391-2</strain>
    </source>
</reference>
<organism evidence="3 4">
    <name type="scientific">Bombardia bombarda</name>
    <dbReference type="NCBI Taxonomy" id="252184"/>
    <lineage>
        <taxon>Eukaryota</taxon>
        <taxon>Fungi</taxon>
        <taxon>Dikarya</taxon>
        <taxon>Ascomycota</taxon>
        <taxon>Pezizomycotina</taxon>
        <taxon>Sordariomycetes</taxon>
        <taxon>Sordariomycetidae</taxon>
        <taxon>Sordariales</taxon>
        <taxon>Lasiosphaeriaceae</taxon>
        <taxon>Bombardia</taxon>
    </lineage>
</organism>
<dbReference type="AlphaFoldDB" id="A0AA40C811"/>
<keyword evidence="4" id="KW-1185">Reference proteome</keyword>
<dbReference type="Proteomes" id="UP001174934">
    <property type="component" value="Unassembled WGS sequence"/>
</dbReference>
<feature type="transmembrane region" description="Helical" evidence="2">
    <location>
        <begin position="196"/>
        <end position="222"/>
    </location>
</feature>
<gene>
    <name evidence="3" type="ORF">B0T17DRAFT_614299</name>
</gene>
<comment type="caution">
    <text evidence="3">The sequence shown here is derived from an EMBL/GenBank/DDBJ whole genome shotgun (WGS) entry which is preliminary data.</text>
</comment>
<feature type="region of interest" description="Disordered" evidence="1">
    <location>
        <begin position="151"/>
        <end position="174"/>
    </location>
</feature>
<dbReference type="EMBL" id="JAULSR010000002">
    <property type="protein sequence ID" value="KAK0628370.1"/>
    <property type="molecule type" value="Genomic_DNA"/>
</dbReference>
<keyword evidence="2" id="KW-0472">Membrane</keyword>
<keyword evidence="2" id="KW-1133">Transmembrane helix</keyword>
<evidence type="ECO:0000256" key="2">
    <source>
        <dbReference type="SAM" id="Phobius"/>
    </source>
</evidence>
<proteinExistence type="predicted"/>
<sequence>MDESPPPTVTEPPSVDAAALKIRQDAIASPELCGYIDGTSAFRCDTGSTCKFNTDHYVVACCSADNCSWQTACCGYDPRTEPVTWDDITSTCGGPSTGLVGLCTDSTVPFCGTYRFENGYAMYYCTESTSTLTETVLFTSAGVTTAPAGLPILTGKNGPPRSTSSSIQSGSQSQTVTVTQTATATATTTASASSGLIAGSVVGGAAFGIAATLLAGLLTWYFRRRGSGGSLSRKRSSLTATTLLGGENDSSQQRYTAVGLGLPSESPLAGTTTTANISPGSLSSPPYFKPHIDQDQLYINHSYVPQVELSTTPNSYELAGGGR</sequence>
<keyword evidence="2" id="KW-0812">Transmembrane</keyword>
<evidence type="ECO:0000256" key="1">
    <source>
        <dbReference type="SAM" id="MobiDB-lite"/>
    </source>
</evidence>